<accession>A0ABS3HYB1</accession>
<keyword evidence="4 7" id="KW-0812">Transmembrane</keyword>
<keyword evidence="3" id="KW-1003">Cell membrane</keyword>
<name>A0ABS3HYB1_9ENTE</name>
<dbReference type="SUPFAM" id="SSF103473">
    <property type="entry name" value="MFS general substrate transporter"/>
    <property type="match status" value="1"/>
</dbReference>
<feature type="transmembrane region" description="Helical" evidence="7">
    <location>
        <begin position="273"/>
        <end position="294"/>
    </location>
</feature>
<feature type="transmembrane region" description="Helical" evidence="7">
    <location>
        <begin position="246"/>
        <end position="266"/>
    </location>
</feature>
<feature type="transmembrane region" description="Helical" evidence="7">
    <location>
        <begin position="7"/>
        <end position="24"/>
    </location>
</feature>
<feature type="transmembrane region" description="Helical" evidence="7">
    <location>
        <begin position="300"/>
        <end position="322"/>
    </location>
</feature>
<evidence type="ECO:0000313" key="10">
    <source>
        <dbReference type="Proteomes" id="UP000664857"/>
    </source>
</evidence>
<dbReference type="PANTHER" id="PTHR43124">
    <property type="entry name" value="PURINE EFFLUX PUMP PBUE"/>
    <property type="match status" value="1"/>
</dbReference>
<evidence type="ECO:0000259" key="8">
    <source>
        <dbReference type="PROSITE" id="PS50850"/>
    </source>
</evidence>
<evidence type="ECO:0000313" key="9">
    <source>
        <dbReference type="EMBL" id="MBO0477801.1"/>
    </source>
</evidence>
<reference evidence="9 10" key="1">
    <citation type="submission" date="2021-03" db="EMBL/GenBank/DDBJ databases">
        <title>Enterococcal diversity collection.</title>
        <authorList>
            <person name="Gilmore M.S."/>
            <person name="Schwartzman J."/>
            <person name="Van Tyne D."/>
            <person name="Martin M."/>
            <person name="Earl A.M."/>
            <person name="Manson A.L."/>
            <person name="Straub T."/>
            <person name="Salamzade R."/>
            <person name="Saavedra J."/>
            <person name="Lebreton F."/>
            <person name="Prichula J."/>
            <person name="Schaufler K."/>
            <person name="Gaca A."/>
            <person name="Sgardioli B."/>
            <person name="Wagenaar J."/>
            <person name="Strong T."/>
        </authorList>
    </citation>
    <scope>NUCLEOTIDE SEQUENCE [LARGE SCALE GENOMIC DNA]</scope>
    <source>
        <strain evidence="9 10">DIV0080</strain>
    </source>
</reference>
<dbReference type="InterPro" id="IPR020846">
    <property type="entry name" value="MFS_dom"/>
</dbReference>
<dbReference type="Proteomes" id="UP000664857">
    <property type="component" value="Unassembled WGS sequence"/>
</dbReference>
<evidence type="ECO:0000256" key="7">
    <source>
        <dbReference type="SAM" id="Phobius"/>
    </source>
</evidence>
<evidence type="ECO:0000256" key="3">
    <source>
        <dbReference type="ARBA" id="ARBA00022475"/>
    </source>
</evidence>
<dbReference type="PANTHER" id="PTHR43124:SF3">
    <property type="entry name" value="CHLORAMPHENICOL EFFLUX PUMP RV0191"/>
    <property type="match status" value="1"/>
</dbReference>
<dbReference type="EMBL" id="JAFLVX010000035">
    <property type="protein sequence ID" value="MBO0477801.1"/>
    <property type="molecule type" value="Genomic_DNA"/>
</dbReference>
<dbReference type="PROSITE" id="PS50850">
    <property type="entry name" value="MFS"/>
    <property type="match status" value="1"/>
</dbReference>
<evidence type="ECO:0000256" key="5">
    <source>
        <dbReference type="ARBA" id="ARBA00022989"/>
    </source>
</evidence>
<dbReference type="InterPro" id="IPR011701">
    <property type="entry name" value="MFS"/>
</dbReference>
<keyword evidence="10" id="KW-1185">Reference proteome</keyword>
<dbReference type="InterPro" id="IPR036259">
    <property type="entry name" value="MFS_trans_sf"/>
</dbReference>
<protein>
    <submittedName>
        <fullName evidence="9">MFS transporter</fullName>
    </submittedName>
</protein>
<feature type="domain" description="Major facilitator superfamily (MFS) profile" evidence="8">
    <location>
        <begin position="6"/>
        <end position="389"/>
    </location>
</feature>
<keyword evidence="6 7" id="KW-0472">Membrane</keyword>
<dbReference type="Gene3D" id="1.20.1250.20">
    <property type="entry name" value="MFS general substrate transporter like domains"/>
    <property type="match status" value="2"/>
</dbReference>
<feature type="transmembrane region" description="Helical" evidence="7">
    <location>
        <begin position="208"/>
        <end position="226"/>
    </location>
</feature>
<dbReference type="InterPro" id="IPR050189">
    <property type="entry name" value="MFS_Efflux_Transporters"/>
</dbReference>
<feature type="transmembrane region" description="Helical" evidence="7">
    <location>
        <begin position="364"/>
        <end position="384"/>
    </location>
</feature>
<sequence length="401" mass="43451">MNKWLKFTMLYIGAVVVGLSQLKITPIIKPLAEQLQVNMTQMSLLTSVFTISGIFIAIPGGILVSRYGAKKLLLIVMSCLVLGNVLGILSKSFSLLLVSRAIEGISFSTIVMIAVVLINDWFKDSHYSGTAIGIFTTFPATASLIGMNLFLPLSNRFGIFASSYLLAGLGIFLVISYFFLIEEPITEKQEEAVVGINVLKEAAQNKTVWVLGILQGVMAFVLYSYIALYPLLFTDYYSLPVSQANFYASLFGLFGIPFGVIAGMLIDKMKNRGLIFIAAYGMMLAACLAAPYLAGSQVAFILQILFLSVSASLASSSVTIMVPNVVREERLLSVSLSIVNIFYYSCIVIGAPLVAAIIEKMSWPIGLLLLASVACIGLVASFVLTKQFNQSIGGIRNEQNI</sequence>
<gene>
    <name evidence="9" type="ORF">DOK76_12010</name>
</gene>
<proteinExistence type="predicted"/>
<feature type="transmembrane region" description="Helical" evidence="7">
    <location>
        <begin position="95"/>
        <end position="118"/>
    </location>
</feature>
<organism evidence="9 10">
    <name type="scientific">Candidatus Vagococcus giribetii</name>
    <dbReference type="NCBI Taxonomy" id="2230876"/>
    <lineage>
        <taxon>Bacteria</taxon>
        <taxon>Bacillati</taxon>
        <taxon>Bacillota</taxon>
        <taxon>Bacilli</taxon>
        <taxon>Lactobacillales</taxon>
        <taxon>Enterococcaceae</taxon>
        <taxon>Vagococcus</taxon>
    </lineage>
</organism>
<feature type="transmembrane region" description="Helical" evidence="7">
    <location>
        <begin position="334"/>
        <end position="358"/>
    </location>
</feature>
<evidence type="ECO:0000256" key="4">
    <source>
        <dbReference type="ARBA" id="ARBA00022692"/>
    </source>
</evidence>
<feature type="transmembrane region" description="Helical" evidence="7">
    <location>
        <begin position="44"/>
        <end position="65"/>
    </location>
</feature>
<dbReference type="Pfam" id="PF07690">
    <property type="entry name" value="MFS_1"/>
    <property type="match status" value="1"/>
</dbReference>
<dbReference type="RefSeq" id="WP_206968113.1">
    <property type="nucleotide sequence ID" value="NZ_JAFLVX010000035.1"/>
</dbReference>
<evidence type="ECO:0000256" key="1">
    <source>
        <dbReference type="ARBA" id="ARBA00004651"/>
    </source>
</evidence>
<feature type="transmembrane region" description="Helical" evidence="7">
    <location>
        <begin position="157"/>
        <end position="180"/>
    </location>
</feature>
<comment type="caution">
    <text evidence="9">The sequence shown here is derived from an EMBL/GenBank/DDBJ whole genome shotgun (WGS) entry which is preliminary data.</text>
</comment>
<keyword evidence="5 7" id="KW-1133">Transmembrane helix</keyword>
<evidence type="ECO:0000256" key="2">
    <source>
        <dbReference type="ARBA" id="ARBA00022448"/>
    </source>
</evidence>
<comment type="subcellular location">
    <subcellularLocation>
        <location evidence="1">Cell membrane</location>
        <topology evidence="1">Multi-pass membrane protein</topology>
    </subcellularLocation>
</comment>
<keyword evidence="2" id="KW-0813">Transport</keyword>
<evidence type="ECO:0000256" key="6">
    <source>
        <dbReference type="ARBA" id="ARBA00023136"/>
    </source>
</evidence>
<feature type="transmembrane region" description="Helical" evidence="7">
    <location>
        <begin position="72"/>
        <end position="89"/>
    </location>
</feature>
<feature type="transmembrane region" description="Helical" evidence="7">
    <location>
        <begin position="130"/>
        <end position="151"/>
    </location>
</feature>